<evidence type="ECO:0000313" key="9">
    <source>
        <dbReference type="EMBL" id="NNH71314.1"/>
    </source>
</evidence>
<proteinExistence type="predicted"/>
<feature type="domain" description="Protein kinase" evidence="8">
    <location>
        <begin position="14"/>
        <end position="277"/>
    </location>
</feature>
<evidence type="ECO:0000259" key="8">
    <source>
        <dbReference type="PROSITE" id="PS50011"/>
    </source>
</evidence>
<comment type="caution">
    <text evidence="9">The sequence shown here is derived from an EMBL/GenBank/DDBJ whole genome shotgun (WGS) entry which is preliminary data.</text>
</comment>
<evidence type="ECO:0000256" key="1">
    <source>
        <dbReference type="ARBA" id="ARBA00012513"/>
    </source>
</evidence>
<dbReference type="Pfam" id="PF00069">
    <property type="entry name" value="Pkinase"/>
    <property type="match status" value="1"/>
</dbReference>
<keyword evidence="3" id="KW-0808">Transferase</keyword>
<feature type="transmembrane region" description="Helical" evidence="7">
    <location>
        <begin position="297"/>
        <end position="317"/>
    </location>
</feature>
<evidence type="ECO:0000256" key="7">
    <source>
        <dbReference type="SAM" id="Phobius"/>
    </source>
</evidence>
<gene>
    <name evidence="9" type="ORF">HLB23_15830</name>
</gene>
<dbReference type="PANTHER" id="PTHR43289">
    <property type="entry name" value="MITOGEN-ACTIVATED PROTEIN KINASE KINASE KINASE 20-RELATED"/>
    <property type="match status" value="1"/>
</dbReference>
<organism evidence="9 10">
    <name type="scientific">Nocardia uniformis</name>
    <dbReference type="NCBI Taxonomy" id="53432"/>
    <lineage>
        <taxon>Bacteria</taxon>
        <taxon>Bacillati</taxon>
        <taxon>Actinomycetota</taxon>
        <taxon>Actinomycetes</taxon>
        <taxon>Mycobacteriales</taxon>
        <taxon>Nocardiaceae</taxon>
        <taxon>Nocardia</taxon>
    </lineage>
</organism>
<dbReference type="Gene3D" id="1.10.510.10">
    <property type="entry name" value="Transferase(Phosphotransferase) domain 1"/>
    <property type="match status" value="1"/>
</dbReference>
<dbReference type="PANTHER" id="PTHR43289:SF6">
    <property type="entry name" value="SERINE_THREONINE-PROTEIN KINASE NEKL-3"/>
    <property type="match status" value="1"/>
</dbReference>
<evidence type="ECO:0000256" key="3">
    <source>
        <dbReference type="ARBA" id="ARBA00022679"/>
    </source>
</evidence>
<keyword evidence="7" id="KW-0472">Membrane</keyword>
<reference evidence="9 10" key="1">
    <citation type="submission" date="2020-05" db="EMBL/GenBank/DDBJ databases">
        <title>MicrobeNet Type strains.</title>
        <authorList>
            <person name="Nicholson A.C."/>
        </authorList>
    </citation>
    <scope>NUCLEOTIDE SEQUENCE [LARGE SCALE GENOMIC DNA]</scope>
    <source>
        <strain evidence="9 10">JCM 3224</strain>
    </source>
</reference>
<dbReference type="Gene3D" id="3.30.200.20">
    <property type="entry name" value="Phosphorylase Kinase, domain 1"/>
    <property type="match status" value="1"/>
</dbReference>
<dbReference type="GO" id="GO:0004674">
    <property type="term" value="F:protein serine/threonine kinase activity"/>
    <property type="evidence" value="ECO:0007669"/>
    <property type="project" value="UniProtKB-KW"/>
</dbReference>
<dbReference type="FunFam" id="1.10.510.10:FF:000021">
    <property type="entry name" value="Serine/threonine protein kinase"/>
    <property type="match status" value="1"/>
</dbReference>
<evidence type="ECO:0000313" key="10">
    <source>
        <dbReference type="Proteomes" id="UP000586827"/>
    </source>
</evidence>
<dbReference type="AlphaFoldDB" id="A0A849BYF7"/>
<dbReference type="RefSeq" id="WP_067520948.1">
    <property type="nucleotide sequence ID" value="NZ_JABELX010000005.1"/>
</dbReference>
<keyword evidence="5 9" id="KW-0418">Kinase</keyword>
<keyword evidence="4" id="KW-0547">Nucleotide-binding</keyword>
<dbReference type="InterPro" id="IPR000719">
    <property type="entry name" value="Prot_kinase_dom"/>
</dbReference>
<keyword evidence="7" id="KW-0812">Transmembrane</keyword>
<accession>A0A849BYF7</accession>
<evidence type="ECO:0000256" key="4">
    <source>
        <dbReference type="ARBA" id="ARBA00022741"/>
    </source>
</evidence>
<dbReference type="PROSITE" id="PS50011">
    <property type="entry name" value="PROTEIN_KINASE_DOM"/>
    <property type="match status" value="1"/>
</dbReference>
<keyword evidence="7" id="KW-1133">Transmembrane helix</keyword>
<dbReference type="Proteomes" id="UP000586827">
    <property type="component" value="Unassembled WGS sequence"/>
</dbReference>
<name>A0A849BYF7_9NOCA</name>
<dbReference type="EMBL" id="JABELX010000005">
    <property type="protein sequence ID" value="NNH71314.1"/>
    <property type="molecule type" value="Genomic_DNA"/>
</dbReference>
<evidence type="ECO:0000256" key="6">
    <source>
        <dbReference type="ARBA" id="ARBA00022840"/>
    </source>
</evidence>
<dbReference type="CDD" id="cd14014">
    <property type="entry name" value="STKc_PknB_like"/>
    <property type="match status" value="1"/>
</dbReference>
<sequence length="493" mass="51844">MTGALEPGTMFAGYRIESTLGSGSSGTVYLVRHPRLPRQDALKVLSASDANSRARFVREAETVARLDHPNIVAVHDRGIERGWPWIAMRFVDGIDAAELIRRGSSALSVERVVYIVDQVARGVDAAHTAGVLHRDVNPANILIEALPGEPDRVFVTDFGIARTADRTAADTATGAVLGTVAYAAPEQLTGDAIDGRADVYGLGCTLYELLTGTKPFPRSSVAAVMHAHLVDPPPRVTAVLPALPPQIDAVIARALSKDPRQRFPTCGALAAATEAALLGSAPEPASSQAHRRSRLPVVLAGVALVAGLVAGAAMIVLGQADDPAPTAAASTTDVAATTTATSSAAPTSWGSHRFAIGLFPGLLPQTQDAEGYRGIRCSAVDSELEPISVDEPVGADIWLTCLGDGNPVERLTVNCLMVGVGYDVEPFTDMTVEGDETWQRPSGSGRMIWGTINNKGLLLIDFDRPSRSACGIGVVGLDSGRALYEQWWPDAPL</sequence>
<evidence type="ECO:0000256" key="5">
    <source>
        <dbReference type="ARBA" id="ARBA00022777"/>
    </source>
</evidence>
<dbReference type="GO" id="GO:0005524">
    <property type="term" value="F:ATP binding"/>
    <property type="evidence" value="ECO:0007669"/>
    <property type="project" value="UniProtKB-KW"/>
</dbReference>
<protein>
    <recommendedName>
        <fullName evidence="1">non-specific serine/threonine protein kinase</fullName>
        <ecNumber evidence="1">2.7.11.1</ecNumber>
    </recommendedName>
</protein>
<keyword evidence="10" id="KW-1185">Reference proteome</keyword>
<dbReference type="SUPFAM" id="SSF56112">
    <property type="entry name" value="Protein kinase-like (PK-like)"/>
    <property type="match status" value="1"/>
</dbReference>
<keyword evidence="6" id="KW-0067">ATP-binding</keyword>
<dbReference type="InterPro" id="IPR011009">
    <property type="entry name" value="Kinase-like_dom_sf"/>
</dbReference>
<evidence type="ECO:0000256" key="2">
    <source>
        <dbReference type="ARBA" id="ARBA00022527"/>
    </source>
</evidence>
<keyword evidence="2 9" id="KW-0723">Serine/threonine-protein kinase</keyword>
<dbReference type="EC" id="2.7.11.1" evidence="1"/>